<evidence type="ECO:0000256" key="8">
    <source>
        <dbReference type="SAM" id="MobiDB-lite"/>
    </source>
</evidence>
<evidence type="ECO:0000256" key="6">
    <source>
        <dbReference type="ARBA" id="ARBA00023136"/>
    </source>
</evidence>
<comment type="subcellular location">
    <subcellularLocation>
        <location evidence="1 7">Membrane</location>
        <topology evidence="1 7">Multi-pass membrane protein</topology>
    </subcellularLocation>
</comment>
<evidence type="ECO:0000313" key="11">
    <source>
        <dbReference type="Proteomes" id="UP000696280"/>
    </source>
</evidence>
<dbReference type="InterPro" id="IPR036259">
    <property type="entry name" value="MFS_trans_sf"/>
</dbReference>
<gene>
    <name evidence="10" type="ORF">HYFRA_00009783</name>
</gene>
<dbReference type="FunFam" id="1.20.1250.20:FF:000085">
    <property type="entry name" value="MFS peptide transporter Ptr2"/>
    <property type="match status" value="1"/>
</dbReference>
<evidence type="ECO:0000256" key="9">
    <source>
        <dbReference type="SAM" id="Phobius"/>
    </source>
</evidence>
<name>A0A9N9L2V0_9HELO</name>
<dbReference type="InterPro" id="IPR018456">
    <property type="entry name" value="PTR2_symporter_CS"/>
</dbReference>
<dbReference type="Pfam" id="PF00854">
    <property type="entry name" value="PTR2"/>
    <property type="match status" value="1"/>
</dbReference>
<evidence type="ECO:0000313" key="10">
    <source>
        <dbReference type="EMBL" id="CAG8958469.1"/>
    </source>
</evidence>
<organism evidence="10 11">
    <name type="scientific">Hymenoscyphus fraxineus</name>
    <dbReference type="NCBI Taxonomy" id="746836"/>
    <lineage>
        <taxon>Eukaryota</taxon>
        <taxon>Fungi</taxon>
        <taxon>Dikarya</taxon>
        <taxon>Ascomycota</taxon>
        <taxon>Pezizomycotina</taxon>
        <taxon>Leotiomycetes</taxon>
        <taxon>Helotiales</taxon>
        <taxon>Helotiaceae</taxon>
        <taxon>Hymenoscyphus</taxon>
    </lineage>
</organism>
<dbReference type="PANTHER" id="PTHR11654">
    <property type="entry name" value="OLIGOPEPTIDE TRANSPORTER-RELATED"/>
    <property type="match status" value="1"/>
</dbReference>
<feature type="transmembrane region" description="Helical" evidence="9">
    <location>
        <begin position="257"/>
        <end position="278"/>
    </location>
</feature>
<feature type="transmembrane region" description="Helical" evidence="9">
    <location>
        <begin position="229"/>
        <end position="251"/>
    </location>
</feature>
<feature type="region of interest" description="Disordered" evidence="8">
    <location>
        <begin position="1"/>
        <end position="41"/>
    </location>
</feature>
<comment type="similarity">
    <text evidence="2 7">Belongs to the major facilitator superfamily. Proton-dependent oligopeptide transporter (POT/PTR) (TC 2.A.17) family.</text>
</comment>
<feature type="transmembrane region" description="Helical" evidence="9">
    <location>
        <begin position="145"/>
        <end position="165"/>
    </location>
</feature>
<protein>
    <recommendedName>
        <fullName evidence="12">MFS peptide transporter</fullName>
    </recommendedName>
</protein>
<dbReference type="InterPro" id="IPR000109">
    <property type="entry name" value="POT_fam"/>
</dbReference>
<dbReference type="Proteomes" id="UP000696280">
    <property type="component" value="Unassembled WGS sequence"/>
</dbReference>
<feature type="compositionally biased region" description="Acidic residues" evidence="8">
    <location>
        <begin position="32"/>
        <end position="41"/>
    </location>
</feature>
<dbReference type="AlphaFoldDB" id="A0A9N9L2V0"/>
<proteinExistence type="inferred from homology"/>
<dbReference type="EMBL" id="CAJVRL010000083">
    <property type="protein sequence ID" value="CAG8958469.1"/>
    <property type="molecule type" value="Genomic_DNA"/>
</dbReference>
<dbReference type="GO" id="GO:0005886">
    <property type="term" value="C:plasma membrane"/>
    <property type="evidence" value="ECO:0007669"/>
    <property type="project" value="UniProtKB-ARBA"/>
</dbReference>
<feature type="transmembrane region" description="Helical" evidence="9">
    <location>
        <begin position="171"/>
        <end position="190"/>
    </location>
</feature>
<dbReference type="Gene3D" id="1.20.1250.20">
    <property type="entry name" value="MFS general substrate transporter like domains"/>
    <property type="match status" value="1"/>
</dbReference>
<dbReference type="PROSITE" id="PS01023">
    <property type="entry name" value="PTR2_2"/>
    <property type="match status" value="1"/>
</dbReference>
<keyword evidence="11" id="KW-1185">Reference proteome</keyword>
<evidence type="ECO:0000256" key="1">
    <source>
        <dbReference type="ARBA" id="ARBA00004141"/>
    </source>
</evidence>
<dbReference type="GO" id="GO:0071916">
    <property type="term" value="F:dipeptide transmembrane transporter activity"/>
    <property type="evidence" value="ECO:0007669"/>
    <property type="project" value="UniProtKB-ARBA"/>
</dbReference>
<sequence length="612" mass="67597">MNAASNLDTVDMDKAQVAKETTTISSPSPSFSDDENDRPTEEDLATLRRVSGQIPWAAYTIAFVELCERFSYYGTTAVFVNFIQRDMPPGSNTGAGFSGQSGALGMGQRASTGLTTFNAFWNYCMPLLGAYVADTYWGRFKTIQVACAVAIFGHIILILSAIPPVIVHPNRAIACFSIGIIIMGVGVGGFKSNISPLIAEQCTENVMRVKTLKSGERVIMDPTVTISRVYLYFYLMINVGSLVGSISMVYAEKYVGFWLSFLLPTFMLCLCPTITYLCRNKYVLYKPQGSVITKAYQLSSHALGQHWSWNPFTLRKNVRKPGFWDGSMPSKLGDNKPAWMTFDDAWVGEVRRGLIACRVFLWYPLYWLAYGQMTNNLTSQAATMRLQGVPNDIVNNLNPIFIVVLIPVMDRVVYPALRKAHINLTPIKKITMGFFLASAAMISACVTQYFIYKLHPCRTSPNDCDIEGAEAPMTVWIQVVPYGLIGVSEIMASITSLEYAYTKAPANMRSSIQAFSLFMNAISSALSQALVALAEDPLLVWNYGVVAVIAAIGGILFYVDNMKIDKEEDALNQLGPAKFDGEFVQEDNRKTHDPESVVAAAVVERSEVSEKS</sequence>
<dbReference type="OrthoDB" id="8904098at2759"/>
<keyword evidence="4 7" id="KW-0812">Transmembrane</keyword>
<keyword evidence="6 9" id="KW-0472">Membrane</keyword>
<evidence type="ECO:0000256" key="5">
    <source>
        <dbReference type="ARBA" id="ARBA00022989"/>
    </source>
</evidence>
<feature type="transmembrane region" description="Helical" evidence="9">
    <location>
        <begin position="514"/>
        <end position="534"/>
    </location>
</feature>
<keyword evidence="3 7" id="KW-0813">Transport</keyword>
<accession>A0A9N9L2V0</accession>
<evidence type="ECO:0000256" key="7">
    <source>
        <dbReference type="RuleBase" id="RU003755"/>
    </source>
</evidence>
<dbReference type="SUPFAM" id="SSF103473">
    <property type="entry name" value="MFS general substrate transporter"/>
    <property type="match status" value="1"/>
</dbReference>
<evidence type="ECO:0000256" key="3">
    <source>
        <dbReference type="ARBA" id="ARBA00022448"/>
    </source>
</evidence>
<feature type="transmembrane region" description="Helical" evidence="9">
    <location>
        <begin position="482"/>
        <end position="502"/>
    </location>
</feature>
<feature type="transmembrane region" description="Helical" evidence="9">
    <location>
        <begin position="434"/>
        <end position="452"/>
    </location>
</feature>
<evidence type="ECO:0000256" key="4">
    <source>
        <dbReference type="ARBA" id="ARBA00022692"/>
    </source>
</evidence>
<feature type="transmembrane region" description="Helical" evidence="9">
    <location>
        <begin position="540"/>
        <end position="559"/>
    </location>
</feature>
<comment type="caution">
    <text evidence="10">The sequence shown here is derived from an EMBL/GenBank/DDBJ whole genome shotgun (WGS) entry which is preliminary data.</text>
</comment>
<evidence type="ECO:0000256" key="2">
    <source>
        <dbReference type="ARBA" id="ARBA00005982"/>
    </source>
</evidence>
<evidence type="ECO:0008006" key="12">
    <source>
        <dbReference type="Google" id="ProtNLM"/>
    </source>
</evidence>
<reference evidence="10" key="1">
    <citation type="submission" date="2021-07" db="EMBL/GenBank/DDBJ databases">
        <authorList>
            <person name="Durling M."/>
        </authorList>
    </citation>
    <scope>NUCLEOTIDE SEQUENCE</scope>
</reference>
<keyword evidence="5 9" id="KW-1133">Transmembrane helix</keyword>